<dbReference type="GO" id="GO:0004636">
    <property type="term" value="F:phosphoribosyl-ATP diphosphatase activity"/>
    <property type="evidence" value="ECO:0007669"/>
    <property type="project" value="UniProtKB-UniRule"/>
</dbReference>
<evidence type="ECO:0000313" key="11">
    <source>
        <dbReference type="Proteomes" id="UP001163096"/>
    </source>
</evidence>
<dbReference type="RefSeq" id="WP_268186847.1">
    <property type="nucleotide sequence ID" value="NZ_CP113361.1"/>
</dbReference>
<comment type="similarity">
    <text evidence="9">Belongs to the PRA-PH family.</text>
</comment>
<evidence type="ECO:0000256" key="6">
    <source>
        <dbReference type="ARBA" id="ARBA00022801"/>
    </source>
</evidence>
<keyword evidence="7 9" id="KW-0067">ATP-binding</keyword>
<keyword evidence="6 9" id="KW-0378">Hydrolase</keyword>
<dbReference type="GO" id="GO:0005524">
    <property type="term" value="F:ATP binding"/>
    <property type="evidence" value="ECO:0007669"/>
    <property type="project" value="UniProtKB-KW"/>
</dbReference>
<evidence type="ECO:0000256" key="3">
    <source>
        <dbReference type="ARBA" id="ARBA00022490"/>
    </source>
</evidence>
<evidence type="ECO:0000256" key="7">
    <source>
        <dbReference type="ARBA" id="ARBA00022840"/>
    </source>
</evidence>
<keyword evidence="3 9" id="KW-0963">Cytoplasm</keyword>
<sequence length="96" mass="10844">MDTDVIAEVWDTINQRMEDRPEGSYVVSVLTHRKGMDKALEKVGEETTEFILAAKNGSSERTVEEAADLLFHIMLALRASGEDLGEVLEELSRRRH</sequence>
<evidence type="ECO:0000256" key="2">
    <source>
        <dbReference type="ARBA" id="ARBA00005204"/>
    </source>
</evidence>
<dbReference type="NCBIfam" id="TIGR03188">
    <property type="entry name" value="histidine_hisI"/>
    <property type="match status" value="1"/>
</dbReference>
<dbReference type="InterPro" id="IPR021130">
    <property type="entry name" value="PRib-ATP_PPHydrolase-like"/>
</dbReference>
<organism evidence="10 11">
    <name type="scientific">Methanogenium organophilum</name>
    <dbReference type="NCBI Taxonomy" id="2199"/>
    <lineage>
        <taxon>Archaea</taxon>
        <taxon>Methanobacteriati</taxon>
        <taxon>Methanobacteriota</taxon>
        <taxon>Stenosarchaea group</taxon>
        <taxon>Methanomicrobia</taxon>
        <taxon>Methanomicrobiales</taxon>
        <taxon>Methanomicrobiaceae</taxon>
        <taxon>Methanogenium</taxon>
    </lineage>
</organism>
<reference evidence="10" key="1">
    <citation type="submission" date="2022-11" db="EMBL/GenBank/DDBJ databases">
        <title>Complete genome sequence of Methanogenium organophilum DSM 3596.</title>
        <authorList>
            <person name="Chen S.-C."/>
            <person name="Lai S.-J."/>
            <person name="You Y.-T."/>
        </authorList>
    </citation>
    <scope>NUCLEOTIDE SEQUENCE</scope>
    <source>
        <strain evidence="10">DSM 3596</strain>
    </source>
</reference>
<comment type="subcellular location">
    <subcellularLocation>
        <location evidence="9">Cytoplasm</location>
    </subcellularLocation>
</comment>
<evidence type="ECO:0000256" key="4">
    <source>
        <dbReference type="ARBA" id="ARBA00022605"/>
    </source>
</evidence>
<dbReference type="Pfam" id="PF01503">
    <property type="entry name" value="PRA-PH"/>
    <property type="match status" value="1"/>
</dbReference>
<dbReference type="EC" id="3.6.1.31" evidence="9"/>
<evidence type="ECO:0000256" key="5">
    <source>
        <dbReference type="ARBA" id="ARBA00022741"/>
    </source>
</evidence>
<accession>A0A9X9S4F1</accession>
<dbReference type="PANTHER" id="PTHR42945:SF1">
    <property type="entry name" value="HISTIDINE BIOSYNTHESIS BIFUNCTIONAL PROTEIN HIS7"/>
    <property type="match status" value="1"/>
</dbReference>
<dbReference type="HAMAP" id="MF_01020">
    <property type="entry name" value="HisE"/>
    <property type="match status" value="1"/>
</dbReference>
<comment type="catalytic activity">
    <reaction evidence="1 9">
        <text>1-(5-phospho-beta-D-ribosyl)-ATP + H2O = 1-(5-phospho-beta-D-ribosyl)-5'-AMP + diphosphate + H(+)</text>
        <dbReference type="Rhea" id="RHEA:22828"/>
        <dbReference type="ChEBI" id="CHEBI:15377"/>
        <dbReference type="ChEBI" id="CHEBI:15378"/>
        <dbReference type="ChEBI" id="CHEBI:33019"/>
        <dbReference type="ChEBI" id="CHEBI:59457"/>
        <dbReference type="ChEBI" id="CHEBI:73183"/>
        <dbReference type="EC" id="3.6.1.31"/>
    </reaction>
</comment>
<gene>
    <name evidence="9 10" type="primary">hisE</name>
    <name evidence="10" type="ORF">OU421_01615</name>
</gene>
<proteinExistence type="inferred from homology"/>
<dbReference type="EMBL" id="CP113361">
    <property type="protein sequence ID" value="WAI01593.1"/>
    <property type="molecule type" value="Genomic_DNA"/>
</dbReference>
<evidence type="ECO:0000256" key="8">
    <source>
        <dbReference type="ARBA" id="ARBA00023102"/>
    </source>
</evidence>
<dbReference type="GO" id="GO:0000105">
    <property type="term" value="P:L-histidine biosynthetic process"/>
    <property type="evidence" value="ECO:0007669"/>
    <property type="project" value="UniProtKB-UniRule"/>
</dbReference>
<dbReference type="PANTHER" id="PTHR42945">
    <property type="entry name" value="HISTIDINE BIOSYNTHESIS BIFUNCTIONAL PROTEIN"/>
    <property type="match status" value="1"/>
</dbReference>
<protein>
    <recommendedName>
        <fullName evidence="9">Phosphoribosyl-ATP pyrophosphatase</fullName>
        <shortName evidence="9">PRA-PH</shortName>
        <ecNumber evidence="9">3.6.1.31</ecNumber>
    </recommendedName>
</protein>
<keyword evidence="4 9" id="KW-0028">Amino-acid biosynthesis</keyword>
<dbReference type="KEGG" id="mou:OU421_01615"/>
<dbReference type="CDD" id="cd11534">
    <property type="entry name" value="NTP-PPase_HisIE_like"/>
    <property type="match status" value="1"/>
</dbReference>
<name>A0A9X9S4F1_METOG</name>
<dbReference type="InterPro" id="IPR008179">
    <property type="entry name" value="HisE"/>
</dbReference>
<dbReference type="AlphaFoldDB" id="A0A9X9S4F1"/>
<keyword evidence="8 9" id="KW-0368">Histidine biosynthesis</keyword>
<keyword evidence="11" id="KW-1185">Reference proteome</keyword>
<keyword evidence="5 9" id="KW-0547">Nucleotide-binding</keyword>
<evidence type="ECO:0000313" key="10">
    <source>
        <dbReference type="EMBL" id="WAI01593.1"/>
    </source>
</evidence>
<dbReference type="Gene3D" id="1.10.287.1080">
    <property type="entry name" value="MazG-like"/>
    <property type="match status" value="1"/>
</dbReference>
<dbReference type="Proteomes" id="UP001163096">
    <property type="component" value="Chromosome"/>
</dbReference>
<dbReference type="GO" id="GO:0005737">
    <property type="term" value="C:cytoplasm"/>
    <property type="evidence" value="ECO:0007669"/>
    <property type="project" value="UniProtKB-SubCell"/>
</dbReference>
<evidence type="ECO:0000256" key="9">
    <source>
        <dbReference type="HAMAP-Rule" id="MF_01020"/>
    </source>
</evidence>
<dbReference type="SUPFAM" id="SSF101386">
    <property type="entry name" value="all-alpha NTP pyrophosphatases"/>
    <property type="match status" value="1"/>
</dbReference>
<evidence type="ECO:0000256" key="1">
    <source>
        <dbReference type="ARBA" id="ARBA00001460"/>
    </source>
</evidence>
<dbReference type="GeneID" id="76833759"/>
<comment type="pathway">
    <text evidence="2 9">Amino-acid biosynthesis; L-histidine biosynthesis; L-histidine from 5-phospho-alpha-D-ribose 1-diphosphate: step 2/9.</text>
</comment>